<keyword evidence="3 4" id="KW-0326">Glycosidase</keyword>
<dbReference type="InterPro" id="IPR051801">
    <property type="entry name" value="GH28_Enzymes"/>
</dbReference>
<dbReference type="EMBL" id="JACNEP010000004">
    <property type="protein sequence ID" value="MBC3765501.1"/>
    <property type="molecule type" value="Genomic_DNA"/>
</dbReference>
<dbReference type="GO" id="GO:0005975">
    <property type="term" value="P:carbohydrate metabolic process"/>
    <property type="evidence" value="ECO:0007669"/>
    <property type="project" value="InterPro"/>
</dbReference>
<organism evidence="7 8">
    <name type="scientific">Neptunicella marina</name>
    <dbReference type="NCBI Taxonomy" id="2125989"/>
    <lineage>
        <taxon>Bacteria</taxon>
        <taxon>Pseudomonadati</taxon>
        <taxon>Pseudomonadota</taxon>
        <taxon>Gammaproteobacteria</taxon>
        <taxon>Alteromonadales</taxon>
        <taxon>Alteromonadaceae</taxon>
        <taxon>Neptunicella</taxon>
    </lineage>
</organism>
<dbReference type="GO" id="GO:0004650">
    <property type="term" value="F:polygalacturonase activity"/>
    <property type="evidence" value="ECO:0007669"/>
    <property type="project" value="InterPro"/>
</dbReference>
<evidence type="ECO:0000256" key="4">
    <source>
        <dbReference type="RuleBase" id="RU361169"/>
    </source>
</evidence>
<comment type="caution">
    <text evidence="7">The sequence shown here is derived from an EMBL/GenBank/DDBJ whole genome shotgun (WGS) entry which is preliminary data.</text>
</comment>
<dbReference type="InterPro" id="IPR024535">
    <property type="entry name" value="RHGA/B-epi-like_pectate_lyase"/>
</dbReference>
<dbReference type="Pfam" id="PF12708">
    <property type="entry name" value="Pect-lyase_RHGA_epim"/>
    <property type="match status" value="1"/>
</dbReference>
<feature type="signal peptide" evidence="5">
    <location>
        <begin position="1"/>
        <end position="22"/>
    </location>
</feature>
<dbReference type="AlphaFoldDB" id="A0A8J6M3M7"/>
<feature type="domain" description="Rhamnogalacturonase A/B/Epimerase-like pectate lyase" evidence="6">
    <location>
        <begin position="53"/>
        <end position="106"/>
    </location>
</feature>
<dbReference type="Gene3D" id="2.160.20.10">
    <property type="entry name" value="Single-stranded right-handed beta-helix, Pectin lyase-like"/>
    <property type="match status" value="1"/>
</dbReference>
<reference evidence="7" key="2">
    <citation type="submission" date="2020-08" db="EMBL/GenBank/DDBJ databases">
        <authorList>
            <person name="Lai Q."/>
        </authorList>
    </citation>
    <scope>NUCLEOTIDE SEQUENCE</scope>
    <source>
        <strain evidence="7">S27-2</strain>
    </source>
</reference>
<evidence type="ECO:0000259" key="6">
    <source>
        <dbReference type="Pfam" id="PF12708"/>
    </source>
</evidence>
<dbReference type="InterPro" id="IPR011050">
    <property type="entry name" value="Pectin_lyase_fold/virulence"/>
</dbReference>
<dbReference type="SUPFAM" id="SSF51126">
    <property type="entry name" value="Pectin lyase-like"/>
    <property type="match status" value="1"/>
</dbReference>
<evidence type="ECO:0000256" key="1">
    <source>
        <dbReference type="ARBA" id="ARBA00008834"/>
    </source>
</evidence>
<dbReference type="Proteomes" id="UP000601768">
    <property type="component" value="Unassembled WGS sequence"/>
</dbReference>
<evidence type="ECO:0000256" key="2">
    <source>
        <dbReference type="ARBA" id="ARBA00022801"/>
    </source>
</evidence>
<dbReference type="InterPro" id="IPR012334">
    <property type="entry name" value="Pectin_lyas_fold"/>
</dbReference>
<protein>
    <submittedName>
        <fullName evidence="7">Glycoside hydrolase family 28 protein</fullName>
    </submittedName>
</protein>
<dbReference type="PANTHER" id="PTHR31339">
    <property type="entry name" value="PECTIN LYASE-RELATED"/>
    <property type="match status" value="1"/>
</dbReference>
<evidence type="ECO:0000313" key="7">
    <source>
        <dbReference type="EMBL" id="MBC3765501.1"/>
    </source>
</evidence>
<comment type="similarity">
    <text evidence="1 4">Belongs to the glycosyl hydrolase 28 family.</text>
</comment>
<evidence type="ECO:0000256" key="5">
    <source>
        <dbReference type="SAM" id="SignalP"/>
    </source>
</evidence>
<reference evidence="7" key="1">
    <citation type="journal article" date="2018" name="Int. J. Syst. Evol. Microbiol.">
        <title>Neptunicella marina gen. nov., sp. nov., isolated from surface seawater.</title>
        <authorList>
            <person name="Liu X."/>
            <person name="Lai Q."/>
            <person name="Du Y."/>
            <person name="Zhang X."/>
            <person name="Liu Z."/>
            <person name="Sun F."/>
            <person name="Shao Z."/>
        </authorList>
    </citation>
    <scope>NUCLEOTIDE SEQUENCE</scope>
    <source>
        <strain evidence="7">S27-2</strain>
    </source>
</reference>
<sequence length="460" mass="51157">MQNKWLNLIGITAVLTSGLASAKEVLSTQYASEIDDIIKQIQLPDIPNNSADIRQFGAKADDNKDDRDAILKAINQLANNGGGKLVVPKGKWLSNGPIVLKSNIELHLSEGAHLLFSAHARDYLPVVKTRWEGTEVFAYSPLIYAKDVHDVAITGSGTINGNANSEFHAWHKKANDDMQVLRTMGIKGVPVEQRQFGEGHFLRPSLIQFFGAKRVLLENYTSLNSPFWVNHLVYTDHVTVRNVKVDSHFANNDGVDLDSVSYGLVENSHFRTGDDSVVIKSGRDKDGRDINKPSRYIVVRNNDMGGEDGIGLGSEMSAGISHVYFDQNILRKGKAAIRFKGSLDRGGLVEHIRVTNMHIAEFEDLFWFQLNYPGVIEGGHPSTYRDIVFDNIEVEKTQRVFEIHAYKAAPLSNVTVKNVRVKQAETPFVLENVTGLKLQNMVINGQRFDGELSAIQAHDK</sequence>
<keyword evidence="8" id="KW-1185">Reference proteome</keyword>
<dbReference type="InterPro" id="IPR000743">
    <property type="entry name" value="Glyco_hydro_28"/>
</dbReference>
<evidence type="ECO:0000313" key="8">
    <source>
        <dbReference type="Proteomes" id="UP000601768"/>
    </source>
</evidence>
<keyword evidence="5" id="KW-0732">Signal</keyword>
<dbReference type="PANTHER" id="PTHR31339:SF9">
    <property type="entry name" value="PLASMIN AND FIBRONECTIN-BINDING PROTEIN A"/>
    <property type="match status" value="1"/>
</dbReference>
<dbReference type="Pfam" id="PF00295">
    <property type="entry name" value="Glyco_hydro_28"/>
    <property type="match status" value="1"/>
</dbReference>
<feature type="chain" id="PRO_5035175923" evidence="5">
    <location>
        <begin position="23"/>
        <end position="460"/>
    </location>
</feature>
<dbReference type="RefSeq" id="WP_186505976.1">
    <property type="nucleotide sequence ID" value="NZ_JACNEP010000004.1"/>
</dbReference>
<name>A0A8J6M3M7_9ALTE</name>
<accession>A0A8J6M3M7</accession>
<evidence type="ECO:0000256" key="3">
    <source>
        <dbReference type="ARBA" id="ARBA00023295"/>
    </source>
</evidence>
<gene>
    <name evidence="7" type="ORF">H8B19_06405</name>
</gene>
<proteinExistence type="inferred from homology"/>
<keyword evidence="2 4" id="KW-0378">Hydrolase</keyword>